<feature type="transmembrane region" description="Helical" evidence="1">
    <location>
        <begin position="6"/>
        <end position="29"/>
    </location>
</feature>
<keyword evidence="3" id="KW-1185">Reference proteome</keyword>
<keyword evidence="1" id="KW-1133">Transmembrane helix</keyword>
<sequence length="62" mass="7538">MPFNIFSLLINIENRIIVLVILFIEIRLIKSLKYWQFLKPEKIVLTLIRLIIFTHIIFLKNK</sequence>
<accession>A0A3M7RQM9</accession>
<evidence type="ECO:0000313" key="3">
    <source>
        <dbReference type="Proteomes" id="UP000276133"/>
    </source>
</evidence>
<reference evidence="2 3" key="1">
    <citation type="journal article" date="2018" name="Sci. Rep.">
        <title>Genomic signatures of local adaptation to the degree of environmental predictability in rotifers.</title>
        <authorList>
            <person name="Franch-Gras L."/>
            <person name="Hahn C."/>
            <person name="Garcia-Roger E.M."/>
            <person name="Carmona M.J."/>
            <person name="Serra M."/>
            <person name="Gomez A."/>
        </authorList>
    </citation>
    <scope>NUCLEOTIDE SEQUENCE [LARGE SCALE GENOMIC DNA]</scope>
    <source>
        <strain evidence="2">HYR1</strain>
    </source>
</reference>
<proteinExistence type="predicted"/>
<keyword evidence="1" id="KW-0812">Transmembrane</keyword>
<protein>
    <submittedName>
        <fullName evidence="2">Uncharacterized protein</fullName>
    </submittedName>
</protein>
<gene>
    <name evidence="2" type="ORF">BpHYR1_045834</name>
</gene>
<evidence type="ECO:0000256" key="1">
    <source>
        <dbReference type="SAM" id="Phobius"/>
    </source>
</evidence>
<evidence type="ECO:0000313" key="2">
    <source>
        <dbReference type="EMBL" id="RNA25854.1"/>
    </source>
</evidence>
<comment type="caution">
    <text evidence="2">The sequence shown here is derived from an EMBL/GenBank/DDBJ whole genome shotgun (WGS) entry which is preliminary data.</text>
</comment>
<keyword evidence="1" id="KW-0472">Membrane</keyword>
<feature type="transmembrane region" description="Helical" evidence="1">
    <location>
        <begin position="41"/>
        <end position="59"/>
    </location>
</feature>
<dbReference type="Proteomes" id="UP000276133">
    <property type="component" value="Unassembled WGS sequence"/>
</dbReference>
<organism evidence="2 3">
    <name type="scientific">Brachionus plicatilis</name>
    <name type="common">Marine rotifer</name>
    <name type="synonym">Brachionus muelleri</name>
    <dbReference type="NCBI Taxonomy" id="10195"/>
    <lineage>
        <taxon>Eukaryota</taxon>
        <taxon>Metazoa</taxon>
        <taxon>Spiralia</taxon>
        <taxon>Gnathifera</taxon>
        <taxon>Rotifera</taxon>
        <taxon>Eurotatoria</taxon>
        <taxon>Monogononta</taxon>
        <taxon>Pseudotrocha</taxon>
        <taxon>Ploima</taxon>
        <taxon>Brachionidae</taxon>
        <taxon>Brachionus</taxon>
    </lineage>
</organism>
<dbReference type="AlphaFoldDB" id="A0A3M7RQM9"/>
<name>A0A3M7RQM9_BRAPC</name>
<dbReference type="EMBL" id="REGN01002848">
    <property type="protein sequence ID" value="RNA25854.1"/>
    <property type="molecule type" value="Genomic_DNA"/>
</dbReference>